<evidence type="ECO:0000256" key="4">
    <source>
        <dbReference type="ARBA" id="ARBA00023125"/>
    </source>
</evidence>
<dbReference type="Gene3D" id="3.40.1410.10">
    <property type="entry name" value="Chorismate lyase-like"/>
    <property type="match status" value="1"/>
</dbReference>
<keyword evidence="2" id="KW-0369">Histidine metabolism</keyword>
<dbReference type="GO" id="GO:0003677">
    <property type="term" value="F:DNA binding"/>
    <property type="evidence" value="ECO:0007669"/>
    <property type="project" value="UniProtKB-UniRule"/>
</dbReference>
<organism evidence="12 14">
    <name type="scientific">Thalassospira marina</name>
    <dbReference type="NCBI Taxonomy" id="2048283"/>
    <lineage>
        <taxon>Bacteria</taxon>
        <taxon>Pseudomonadati</taxon>
        <taxon>Pseudomonadota</taxon>
        <taxon>Alphaproteobacteria</taxon>
        <taxon>Rhodospirillales</taxon>
        <taxon>Thalassospiraceae</taxon>
        <taxon>Thalassospira</taxon>
    </lineage>
</organism>
<dbReference type="Pfam" id="PF00392">
    <property type="entry name" value="GntR"/>
    <property type="match status" value="1"/>
</dbReference>
<dbReference type="Pfam" id="PF07702">
    <property type="entry name" value="UTRA"/>
    <property type="match status" value="1"/>
</dbReference>
<dbReference type="Proteomes" id="UP000233597">
    <property type="component" value="Unassembled WGS sequence"/>
</dbReference>
<comment type="function">
    <text evidence="6">Repressor which binds to the hutP region in the histidine utilization (hut) operon. It blocks the expression of all the hut genes in the absence of inducer.</text>
</comment>
<dbReference type="RefSeq" id="WP_101266965.1">
    <property type="nucleotide sequence ID" value="NZ_CP024200.1"/>
</dbReference>
<dbReference type="SMART" id="SM00866">
    <property type="entry name" value="UTRA"/>
    <property type="match status" value="1"/>
</dbReference>
<evidence type="ECO:0000313" key="13">
    <source>
        <dbReference type="Proteomes" id="UP000233458"/>
    </source>
</evidence>
<dbReference type="SUPFAM" id="SSF64288">
    <property type="entry name" value="Chorismate lyase-like"/>
    <property type="match status" value="1"/>
</dbReference>
<dbReference type="PROSITE" id="PS50949">
    <property type="entry name" value="HTH_GNTR"/>
    <property type="match status" value="1"/>
</dbReference>
<dbReference type="InterPro" id="IPR028978">
    <property type="entry name" value="Chorismate_lyase_/UTRA_dom_sf"/>
</dbReference>
<evidence type="ECO:0000256" key="1">
    <source>
        <dbReference type="ARBA" id="ARBA00022491"/>
    </source>
</evidence>
<dbReference type="SUPFAM" id="SSF46785">
    <property type="entry name" value="Winged helix' DNA-binding domain"/>
    <property type="match status" value="1"/>
</dbReference>
<keyword evidence="13" id="KW-1185">Reference proteome</keyword>
<dbReference type="PANTHER" id="PTHR44846:SF16">
    <property type="entry name" value="TRANSCRIPTIONAL REGULATOR PHNF-RELATED"/>
    <property type="match status" value="1"/>
</dbReference>
<keyword evidence="11" id="KW-0614">Plasmid</keyword>
<dbReference type="InterPro" id="IPR036390">
    <property type="entry name" value="WH_DNA-bd_sf"/>
</dbReference>
<dbReference type="EMBL" id="CP024200">
    <property type="protein sequence ID" value="AUG55782.1"/>
    <property type="molecule type" value="Genomic_DNA"/>
</dbReference>
<evidence type="ECO:0000259" key="10">
    <source>
        <dbReference type="PROSITE" id="PS50949"/>
    </source>
</evidence>
<proteinExistence type="predicted"/>
<dbReference type="InterPro" id="IPR011663">
    <property type="entry name" value="UTRA"/>
</dbReference>
<evidence type="ECO:0000256" key="9">
    <source>
        <dbReference type="NCBIfam" id="TIGR02018"/>
    </source>
</evidence>
<dbReference type="Gene3D" id="1.10.10.10">
    <property type="entry name" value="Winged helix-like DNA-binding domain superfamily/Winged helix DNA-binding domain"/>
    <property type="match status" value="1"/>
</dbReference>
<evidence type="ECO:0000256" key="3">
    <source>
        <dbReference type="ARBA" id="ARBA00023015"/>
    </source>
</evidence>
<name>A0A2N3KTA8_9PROT</name>
<gene>
    <name evidence="12" type="primary">hutC</name>
    <name evidence="12" type="ORF">COO20_12475</name>
    <name evidence="11" type="ORF">CSC3H3_23365</name>
</gene>
<dbReference type="NCBIfam" id="TIGR02018">
    <property type="entry name" value="his_ut_repres"/>
    <property type="match status" value="1"/>
</dbReference>
<dbReference type="FunFam" id="3.40.1410.10:FF:000004">
    <property type="entry name" value="Histidine utilization repressor"/>
    <property type="match status" value="1"/>
</dbReference>
<dbReference type="AlphaFoldDB" id="A0A2N3KTA8"/>
<dbReference type="CDD" id="cd07377">
    <property type="entry name" value="WHTH_GntR"/>
    <property type="match status" value="1"/>
</dbReference>
<reference evidence="11 13" key="2">
    <citation type="submission" date="2017-10" db="EMBL/GenBank/DDBJ databases">
        <title>Biodiversity and function of Thalassospira species in the particle-attached aromatic-hydrocarbon-degrading consortia from the surface seawater of the China South Sea.</title>
        <authorList>
            <person name="Dong C."/>
            <person name="Liu R."/>
            <person name="Shao Z."/>
        </authorList>
    </citation>
    <scope>NUCLEOTIDE SEQUENCE [LARGE SCALE GENOMIC DNA]</scope>
    <source>
        <strain evidence="11 13">CSC3H3</strain>
        <plasmid evidence="11">pCSC3H3</plasmid>
        <plasmid evidence="13">pcsc3h3</plasmid>
    </source>
</reference>
<dbReference type="InterPro" id="IPR036388">
    <property type="entry name" value="WH-like_DNA-bd_sf"/>
</dbReference>
<evidence type="ECO:0000313" key="11">
    <source>
        <dbReference type="EMBL" id="AUG55782.1"/>
    </source>
</evidence>
<geneLocation type="plasmid" evidence="13">
    <name>pcsc3h3</name>
</geneLocation>
<dbReference type="EMBL" id="NWTK01000007">
    <property type="protein sequence ID" value="PKR53819.1"/>
    <property type="molecule type" value="Genomic_DNA"/>
</dbReference>
<dbReference type="KEGG" id="thac:CSC3H3_23365"/>
<keyword evidence="4" id="KW-0238">DNA-binding</keyword>
<dbReference type="GO" id="GO:0045892">
    <property type="term" value="P:negative regulation of DNA-templated transcription"/>
    <property type="evidence" value="ECO:0007669"/>
    <property type="project" value="UniProtKB-UniRule"/>
</dbReference>
<evidence type="ECO:0000256" key="2">
    <source>
        <dbReference type="ARBA" id="ARBA00022808"/>
    </source>
</evidence>
<dbReference type="InterPro" id="IPR010248">
    <property type="entry name" value="His_ut_repres"/>
</dbReference>
<dbReference type="InterPro" id="IPR000524">
    <property type="entry name" value="Tscrpt_reg_HTH_GntR"/>
</dbReference>
<protein>
    <recommendedName>
        <fullName evidence="8 9">Histidine utilization repressor</fullName>
    </recommendedName>
</protein>
<evidence type="ECO:0000256" key="7">
    <source>
        <dbReference type="ARBA" id="ARBA00060686"/>
    </source>
</evidence>
<evidence type="ECO:0000256" key="5">
    <source>
        <dbReference type="ARBA" id="ARBA00023163"/>
    </source>
</evidence>
<keyword evidence="1" id="KW-0678">Repressor</keyword>
<evidence type="ECO:0000313" key="14">
    <source>
        <dbReference type="Proteomes" id="UP000233597"/>
    </source>
</evidence>
<comment type="pathway">
    <text evidence="7">Amino-acid degradation; L-histidine degradation into L-glutamate [regulation].</text>
</comment>
<dbReference type="PRINTS" id="PR00035">
    <property type="entry name" value="HTHGNTR"/>
</dbReference>
<feature type="domain" description="HTH gntR-type" evidence="10">
    <location>
        <begin position="32"/>
        <end position="100"/>
    </location>
</feature>
<evidence type="ECO:0000256" key="8">
    <source>
        <dbReference type="ARBA" id="ARBA00071620"/>
    </source>
</evidence>
<dbReference type="FunFam" id="1.10.10.10:FF:000079">
    <property type="entry name" value="GntR family transcriptional regulator"/>
    <property type="match status" value="1"/>
</dbReference>
<evidence type="ECO:0000313" key="12">
    <source>
        <dbReference type="EMBL" id="PKR53819.1"/>
    </source>
</evidence>
<dbReference type="SMART" id="SM00345">
    <property type="entry name" value="HTH_GNTR"/>
    <property type="match status" value="1"/>
</dbReference>
<dbReference type="GO" id="GO:0003700">
    <property type="term" value="F:DNA-binding transcription factor activity"/>
    <property type="evidence" value="ECO:0007669"/>
    <property type="project" value="UniProtKB-UniRule"/>
</dbReference>
<sequence>MTKINGKRPTRHKQASALFAGETLRDGREGGGPLYLEVKQLILDRIHRGEWPPNHRIPSENELVAELGISKMTANRALRELAHEGELVRVQGVGSFVAQKKGYSALFEVRNIAEEIAERGNIHAASVVVLADQAASPDVADALDVPIGAPVLHSLIVHRENDVPVQIEDRFVNPELVPDYLSQDFSVITPNVYLSQVAPLTGSEHVVESILAQPWEAKLLVILQNEPCLMIRRRTWSGSGIVSAARLIYPGTRYRLESRQGKTT</sequence>
<accession>A0A2N3KTA8</accession>
<keyword evidence="5" id="KW-0804">Transcription</keyword>
<dbReference type="OrthoDB" id="9808698at2"/>
<geneLocation type="plasmid" evidence="11">
    <name>pCSC3H3</name>
</geneLocation>
<dbReference type="InterPro" id="IPR050679">
    <property type="entry name" value="Bact_HTH_transcr_reg"/>
</dbReference>
<keyword evidence="3" id="KW-0805">Transcription regulation</keyword>
<reference evidence="12 14" key="1">
    <citation type="submission" date="2017-09" db="EMBL/GenBank/DDBJ databases">
        <title>Biodiversity and function of Thalassospira species in the particle-attached aromatic-hydrocarbon-degrading consortia from the surface seawater of the South China Sea.</title>
        <authorList>
            <person name="Dong C."/>
            <person name="Liu R."/>
            <person name="Shao Z."/>
        </authorList>
    </citation>
    <scope>NUCLEOTIDE SEQUENCE [LARGE SCALE GENOMIC DNA]</scope>
    <source>
        <strain evidence="12 14">CSC1P2</strain>
    </source>
</reference>
<dbReference type="PANTHER" id="PTHR44846">
    <property type="entry name" value="MANNOSYL-D-GLYCERATE TRANSPORT/METABOLISM SYSTEM REPRESSOR MNGR-RELATED"/>
    <property type="match status" value="1"/>
</dbReference>
<evidence type="ECO:0000256" key="6">
    <source>
        <dbReference type="ARBA" id="ARBA00058362"/>
    </source>
</evidence>
<dbReference type="GO" id="GO:0006547">
    <property type="term" value="P:L-histidine metabolic process"/>
    <property type="evidence" value="ECO:0007669"/>
    <property type="project" value="UniProtKB-UniRule"/>
</dbReference>
<dbReference type="Proteomes" id="UP000233458">
    <property type="component" value="Plasmid pCSC3H3"/>
</dbReference>